<dbReference type="EMBL" id="CP121208">
    <property type="protein sequence ID" value="WFM83707.1"/>
    <property type="molecule type" value="Genomic_DNA"/>
</dbReference>
<evidence type="ECO:0000256" key="6">
    <source>
        <dbReference type="ARBA" id="ARBA00022970"/>
    </source>
</evidence>
<feature type="transmembrane region" description="Helical" evidence="9">
    <location>
        <begin position="401"/>
        <end position="422"/>
    </location>
</feature>
<evidence type="ECO:0000256" key="1">
    <source>
        <dbReference type="ARBA" id="ARBA00004651"/>
    </source>
</evidence>
<dbReference type="NCBIfam" id="TIGR00796">
    <property type="entry name" value="livcs"/>
    <property type="match status" value="1"/>
</dbReference>
<accession>A0ABY8FYX2</accession>
<feature type="transmembrane region" description="Helical" evidence="9">
    <location>
        <begin position="197"/>
        <end position="217"/>
    </location>
</feature>
<keyword evidence="3" id="KW-0813">Transport</keyword>
<keyword evidence="6" id="KW-0029">Amino-acid transport</keyword>
<feature type="transmembrane region" description="Helical" evidence="9">
    <location>
        <begin position="229"/>
        <end position="249"/>
    </location>
</feature>
<keyword evidence="11" id="KW-1185">Reference proteome</keyword>
<protein>
    <submittedName>
        <fullName evidence="10">Branched-chain amino acid transport system II carrier protein</fullName>
    </submittedName>
</protein>
<evidence type="ECO:0000313" key="11">
    <source>
        <dbReference type="Proteomes" id="UP001215216"/>
    </source>
</evidence>
<feature type="transmembrane region" description="Helical" evidence="9">
    <location>
        <begin position="147"/>
        <end position="167"/>
    </location>
</feature>
<feature type="transmembrane region" description="Helical" evidence="9">
    <location>
        <begin position="79"/>
        <end position="96"/>
    </location>
</feature>
<dbReference type="PANTHER" id="PTHR30588:SF0">
    <property type="entry name" value="BRANCHED-CHAIN AMINO ACID PERMEASE BRNQ"/>
    <property type="match status" value="1"/>
</dbReference>
<evidence type="ECO:0000256" key="9">
    <source>
        <dbReference type="SAM" id="Phobius"/>
    </source>
</evidence>
<evidence type="ECO:0000256" key="3">
    <source>
        <dbReference type="ARBA" id="ARBA00022448"/>
    </source>
</evidence>
<dbReference type="RefSeq" id="WP_278013102.1">
    <property type="nucleotide sequence ID" value="NZ_CP121208.1"/>
</dbReference>
<feature type="transmembrane region" description="Helical" evidence="9">
    <location>
        <begin position="269"/>
        <end position="292"/>
    </location>
</feature>
<reference evidence="10 11" key="1">
    <citation type="submission" date="2023-03" db="EMBL/GenBank/DDBJ databases">
        <title>Complete genome of Arcanobacterium canis strain DSM 25104 isolated in 2010 from a canine otitis externa in Germany.</title>
        <authorList>
            <person name="Borowiak M."/>
            <person name="Kreitlow A."/>
            <person name="Malorny B."/>
            <person name="Laemmler C."/>
            <person name="Prenger-Berninghoff E."/>
            <person name="Ploetz M."/>
            <person name="Abdulmawjood A."/>
        </authorList>
    </citation>
    <scope>NUCLEOTIDE SEQUENCE [LARGE SCALE GENOMIC DNA]</scope>
    <source>
        <strain evidence="10 11">DSM 25104</strain>
    </source>
</reference>
<feature type="transmembrane region" description="Helical" evidence="9">
    <location>
        <begin position="37"/>
        <end position="59"/>
    </location>
</feature>
<dbReference type="InterPro" id="IPR004685">
    <property type="entry name" value="Brnchd-chn_aa_trnsp_Livcs"/>
</dbReference>
<feature type="transmembrane region" description="Helical" evidence="9">
    <location>
        <begin position="363"/>
        <end position="381"/>
    </location>
</feature>
<sequence length="438" mass="46077">MNIRMRSVIVAAFALFAMFFGAGNLILPVMIGVNGGAHAYIGAAGFVVTGAALTVAGMLAASTQRPDEKRIADRIGPRFGLIFTCTLYLAIGMLYPTPRVAAVSFEIAIAPLTGSGQLALFIYTLVFFAVCYVLVRRPSKVVGNIGGWLTPVLIFLLVVMVALSFTLPNAGHQENAAYASSPFASGLIEGYFTMDSLATLMYGSVIMTALAGAGLAGRQLRRGTAIASLIAGILLAACYFGLINVGAVGNGDNGAEVITGVAARLFGTAGQAFFGVMIILACMTTAIGLLASGSRFWHELIPSISAHTWLIVHLVVAVLISNLGLKTILAVVAPICQLLYPVTICLIVVALIETAVRSRRLVWAYRLPAWTAGALSILEALNSTGVTLFEPLRQVLNVFPLGALQMAWVVPALMALGVGIVVDFRTMQPTRTALEAVK</sequence>
<feature type="transmembrane region" description="Helical" evidence="9">
    <location>
        <begin position="304"/>
        <end position="325"/>
    </location>
</feature>
<feature type="transmembrane region" description="Helical" evidence="9">
    <location>
        <begin position="116"/>
        <end position="135"/>
    </location>
</feature>
<proteinExistence type="inferred from homology"/>
<feature type="transmembrane region" description="Helical" evidence="9">
    <location>
        <begin position="331"/>
        <end position="351"/>
    </location>
</feature>
<comment type="similarity">
    <text evidence="2">Belongs to the branched chain amino acid transporter family.</text>
</comment>
<keyword evidence="8 9" id="KW-0472">Membrane</keyword>
<keyword evidence="5 9" id="KW-0812">Transmembrane</keyword>
<evidence type="ECO:0000256" key="4">
    <source>
        <dbReference type="ARBA" id="ARBA00022475"/>
    </source>
</evidence>
<dbReference type="Pfam" id="PF05525">
    <property type="entry name" value="Branch_AA_trans"/>
    <property type="match status" value="1"/>
</dbReference>
<feature type="transmembrane region" description="Helical" evidence="9">
    <location>
        <begin position="7"/>
        <end position="31"/>
    </location>
</feature>
<evidence type="ECO:0000256" key="7">
    <source>
        <dbReference type="ARBA" id="ARBA00022989"/>
    </source>
</evidence>
<evidence type="ECO:0000256" key="2">
    <source>
        <dbReference type="ARBA" id="ARBA00008540"/>
    </source>
</evidence>
<keyword evidence="4" id="KW-1003">Cell membrane</keyword>
<dbReference type="Gene3D" id="1.20.1740.10">
    <property type="entry name" value="Amino acid/polyamine transporter I"/>
    <property type="match status" value="1"/>
</dbReference>
<organism evidence="10 11">
    <name type="scientific">Arcanobacterium canis</name>
    <dbReference type="NCBI Taxonomy" id="999183"/>
    <lineage>
        <taxon>Bacteria</taxon>
        <taxon>Bacillati</taxon>
        <taxon>Actinomycetota</taxon>
        <taxon>Actinomycetes</taxon>
        <taxon>Actinomycetales</taxon>
        <taxon>Actinomycetaceae</taxon>
        <taxon>Arcanobacterium</taxon>
    </lineage>
</organism>
<dbReference type="Proteomes" id="UP001215216">
    <property type="component" value="Chromosome"/>
</dbReference>
<keyword evidence="7 9" id="KW-1133">Transmembrane helix</keyword>
<dbReference type="PANTHER" id="PTHR30588">
    <property type="entry name" value="BRANCHED-CHAIN AMINO ACID TRANSPORT SYSTEM 2 CARRIER PROTEIN"/>
    <property type="match status" value="1"/>
</dbReference>
<gene>
    <name evidence="10" type="primary">brnQ</name>
    <name evidence="10" type="ORF">P7079_01625</name>
</gene>
<evidence type="ECO:0000256" key="8">
    <source>
        <dbReference type="ARBA" id="ARBA00023136"/>
    </source>
</evidence>
<comment type="subcellular location">
    <subcellularLocation>
        <location evidence="1">Cell membrane</location>
        <topology evidence="1">Multi-pass membrane protein</topology>
    </subcellularLocation>
</comment>
<evidence type="ECO:0000313" key="10">
    <source>
        <dbReference type="EMBL" id="WFM83707.1"/>
    </source>
</evidence>
<name>A0ABY8FYX2_9ACTO</name>
<evidence type="ECO:0000256" key="5">
    <source>
        <dbReference type="ARBA" id="ARBA00022692"/>
    </source>
</evidence>